<reference evidence="1" key="1">
    <citation type="journal article" date="2021" name="Proc. Natl. Acad. Sci. U.S.A.">
        <title>A Catalog of Tens of Thousands of Viruses from Human Metagenomes Reveals Hidden Associations with Chronic Diseases.</title>
        <authorList>
            <person name="Tisza M.J."/>
            <person name="Buck C.B."/>
        </authorList>
    </citation>
    <scope>NUCLEOTIDE SEQUENCE</scope>
    <source>
        <strain evidence="1">CtLnO19</strain>
    </source>
</reference>
<dbReference type="EMBL" id="BK015301">
    <property type="protein sequence ID" value="DAE00305.1"/>
    <property type="molecule type" value="Genomic_DNA"/>
</dbReference>
<proteinExistence type="predicted"/>
<protein>
    <submittedName>
        <fullName evidence="1">Uncharacterized protein</fullName>
    </submittedName>
</protein>
<accession>A0A8S5P1K6</accession>
<name>A0A8S5P1K6_9CAUD</name>
<evidence type="ECO:0000313" key="1">
    <source>
        <dbReference type="EMBL" id="DAE00305.1"/>
    </source>
</evidence>
<organism evidence="1">
    <name type="scientific">Myoviridae sp. ctLnO19</name>
    <dbReference type="NCBI Taxonomy" id="2825085"/>
    <lineage>
        <taxon>Viruses</taxon>
        <taxon>Duplodnaviria</taxon>
        <taxon>Heunggongvirae</taxon>
        <taxon>Uroviricota</taxon>
        <taxon>Caudoviricetes</taxon>
    </lineage>
</organism>
<sequence length="147" mass="17083">MKTKELLYETLLPLSSKGERDTLFKNLIVDEISGLFEEFFRTDEYLSVYFKDDPNRHLALRVNSNIYERLEGTGTCYLFDITIDLYKAHAASNASVHKVMLNGIYAGKAEDNQCLFYVDNIKEVVRLLRDNLSFFLCNSEKQYRTKG</sequence>